<dbReference type="GO" id="GO:0047820">
    <property type="term" value="F:D-glutamate cyclase activity"/>
    <property type="evidence" value="ECO:0007669"/>
    <property type="project" value="TreeGrafter"/>
</dbReference>
<dbReference type="PANTHER" id="PTHR32022:SF10">
    <property type="entry name" value="D-GLUTAMATE CYCLASE, MITOCHONDRIAL"/>
    <property type="match status" value="1"/>
</dbReference>
<reference evidence="3 4" key="1">
    <citation type="submission" date="2015-03" db="EMBL/GenBank/DDBJ databases">
        <authorList>
            <person name="Radwan O."/>
            <person name="Al-Naeli F.A."/>
            <person name="Rendon G.A."/>
            <person name="Fields C."/>
        </authorList>
    </citation>
    <scope>NUCLEOTIDE SEQUENCE [LARGE SCALE GENOMIC DNA]</scope>
    <source>
        <strain evidence="3">CR-DP1</strain>
    </source>
</reference>
<evidence type="ECO:0008006" key="5">
    <source>
        <dbReference type="Google" id="ProtNLM"/>
    </source>
</evidence>
<dbReference type="EMBL" id="LAEV01000139">
    <property type="protein sequence ID" value="KKA31009.1"/>
    <property type="molecule type" value="Genomic_DNA"/>
</dbReference>
<sequence>MSLSTGFLVRSAARSNFLTKNTSGTAPGHIQANLIILPSQYATDFRNLCLRNPVPCPLLAESPPGQYDTLISHQFSSTALISHSLDIRTDCPRYMVYTDGCLTKSHVPDISAEWSADHVAFLIGCSYSFETELAAAGLPARHVTLGRNVAIYRTTLALCPAGVFTRGTYVVSMRPYKRCEIDRVRQITRRYAATHGEPIAWGWDALAALGISDIDAPEWGDAPLTLAGEPLGARRGDDNEMPVFWGCGVTPQEVVAQAKLRGVAMAHAPGHMLVLDARDQDLI</sequence>
<evidence type="ECO:0000313" key="3">
    <source>
        <dbReference type="EMBL" id="KKA31009.1"/>
    </source>
</evidence>
<dbReference type="Gene3D" id="3.30.2040.10">
    <property type="entry name" value="PSTPO5379-like domain"/>
    <property type="match status" value="1"/>
</dbReference>
<evidence type="ECO:0000256" key="2">
    <source>
        <dbReference type="ARBA" id="ARBA00023239"/>
    </source>
</evidence>
<name>A0A0F4ZK60_9PEZI</name>
<dbReference type="OrthoDB" id="10262538at2759"/>
<dbReference type="AlphaFoldDB" id="A0A0F4ZK60"/>
<dbReference type="PANTHER" id="PTHR32022">
    <property type="entry name" value="D-GLUTAMATE CYCLASE, MITOCHONDRIAL"/>
    <property type="match status" value="1"/>
</dbReference>
<accession>A0A0F4ZK60</accession>
<keyword evidence="2" id="KW-0456">Lyase</keyword>
<dbReference type="InterPro" id="IPR009906">
    <property type="entry name" value="D-Glu_cyclase"/>
</dbReference>
<comment type="caution">
    <text evidence="3">The sequence shown here is derived from an EMBL/GenBank/DDBJ whole genome shotgun (WGS) entry which is preliminary data.</text>
</comment>
<dbReference type="GO" id="GO:0006536">
    <property type="term" value="P:glutamate metabolic process"/>
    <property type="evidence" value="ECO:0007669"/>
    <property type="project" value="TreeGrafter"/>
</dbReference>
<dbReference type="SUPFAM" id="SSF160920">
    <property type="entry name" value="PSTPO5379-like"/>
    <property type="match status" value="1"/>
</dbReference>
<evidence type="ECO:0000313" key="4">
    <source>
        <dbReference type="Proteomes" id="UP000033483"/>
    </source>
</evidence>
<dbReference type="Gene3D" id="3.40.1640.10">
    <property type="entry name" value="PSTPO5379-like"/>
    <property type="match status" value="1"/>
</dbReference>
<evidence type="ECO:0000256" key="1">
    <source>
        <dbReference type="ARBA" id="ARBA00007896"/>
    </source>
</evidence>
<comment type="similarity">
    <text evidence="1">Belongs to the D-glutamate cyclase family.</text>
</comment>
<gene>
    <name evidence="3" type="ORF">TD95_005126</name>
</gene>
<proteinExistence type="inferred from homology"/>
<keyword evidence="4" id="KW-1185">Reference proteome</keyword>
<dbReference type="Pfam" id="PF07286">
    <property type="entry name" value="D-Glu_cyclase"/>
    <property type="match status" value="1"/>
</dbReference>
<dbReference type="FunFam" id="3.30.2040.10:FF:000001">
    <property type="entry name" value="D-glutamate cyclase, mitochondrial"/>
    <property type="match status" value="1"/>
</dbReference>
<protein>
    <recommendedName>
        <fullName evidence="5">DUF1445 domain-containing protein</fullName>
    </recommendedName>
</protein>
<dbReference type="Proteomes" id="UP000033483">
    <property type="component" value="Unassembled WGS sequence"/>
</dbReference>
<dbReference type="InterPro" id="IPR038021">
    <property type="entry name" value="Putative_hydro-lyase"/>
</dbReference>
<organism evidence="3 4">
    <name type="scientific">Thielaviopsis punctulata</name>
    <dbReference type="NCBI Taxonomy" id="72032"/>
    <lineage>
        <taxon>Eukaryota</taxon>
        <taxon>Fungi</taxon>
        <taxon>Dikarya</taxon>
        <taxon>Ascomycota</taxon>
        <taxon>Pezizomycotina</taxon>
        <taxon>Sordariomycetes</taxon>
        <taxon>Hypocreomycetidae</taxon>
        <taxon>Microascales</taxon>
        <taxon>Ceratocystidaceae</taxon>
        <taxon>Thielaviopsis</taxon>
    </lineage>
</organism>